<accession>A0A1D9FUJ8</accession>
<dbReference type="Gene3D" id="3.30.70.2220">
    <property type="entry name" value="CRISPR-Cas system, Cmr2 subunit, D1 domain, cysteine cluster"/>
    <property type="match status" value="1"/>
</dbReference>
<evidence type="ECO:0000313" key="5">
    <source>
        <dbReference type="EMBL" id="AOY78995.1"/>
    </source>
</evidence>
<dbReference type="InterPro" id="IPR013407">
    <property type="entry name" value="CRISPR-assoc_prot_Cmr2"/>
</dbReference>
<dbReference type="AlphaFoldDB" id="A0A1D9FUJ8"/>
<dbReference type="InterPro" id="IPR024615">
    <property type="entry name" value="CRISPR-assoc_Cmr2_N"/>
</dbReference>
<dbReference type="GO" id="GO:0000166">
    <property type="term" value="F:nucleotide binding"/>
    <property type="evidence" value="ECO:0007669"/>
    <property type="project" value="UniProtKB-KW"/>
</dbReference>
<sequence>MNVYQRKLYALMHQELQDQRALACYGNNLDQLQNWWQQLVDQQEQSQVLPNAIASSSDRVNLGAAYHTKTDTCQVKHPISGQQHQIDCFNQQEIPNLGDIATERDGKKVFWWLWRFYPEIRAKQDPNALLVPAHKILPDCPIHSYNSTVSALVGALYPEDWQPGKSHEHPYLLLFTFSPVQEFIKASRKFLDFWAGSYLLHYLSVKLCWHIAQLYGPDAVITPSLWSQEIIDALMIQEFDKPEVNSTIFRDSFKQYSLDELDPVRRFDDNKSTSLSTAGFPNIITAVVPGKEAAETLGKDLTAKLTEEWKAIAVQVREHIKQKVISWLKESQNQQKRGEILQDFSDGDYQACKACQRDLEKLQQPGCWEWNKLWDAQIESSWQPYWTAVPLGNPDQKLVISRNDQETFDSEWKDAQEAIAFSRSGQKIPTEVEEKAYHTLNVGTWWAILQATLGKSIQAVKNTRTWQIPVSPGERSTLSGQFSAVHPNLNYTKYPEGGGLSDRSMRLFWQLMAAVYPGGLFNGSEKLNALELTKRMAWQYGGVGESLGIDYKQFIRFPNLSSIAAARFAHDHPEVIGQYWQNLNKLIDQELPNFKDNFRYCTGNYPFQVPKTDNRINPNNDQGKNFNGVMFSSRWLADDMGLTQSRDVLRRLVETAHKQTGFSNGSPGDWWVIVLADGDGMGKYVSGAKLKEYKHYILTDQLDQTSQQVEGFNELLETKKRMGPATHVGLNRALLDFSNRLVPYITEKRFCGKVVYSGGDDVMAVLPLEDLPEFLRSLRAAWCGAEDPQQEFDPNGGYWYPKQPLEGLPDRAHFTMGEGATMSMGIVIAHKSLPLPTVLDNLWTAEKDRAKKLPGTRQDANPSIPPKDGLCFRVIYGSGNSLEALMKGHLLDYWWKFIQHYQDIDLSPLLYRLAEDLPKHACVTECDRLLTQAAEVILNRRDETLSDQVKNDLLDWINQWEHWAFNARKAAGENALGTQEKDLAMLLKFSAFWVDKMVQRQQWRE</sequence>
<dbReference type="Gene3D" id="3.30.70.270">
    <property type="match status" value="1"/>
</dbReference>
<evidence type="ECO:0000256" key="1">
    <source>
        <dbReference type="ARBA" id="ARBA00022741"/>
    </source>
</evidence>
<dbReference type="InterPro" id="IPR054767">
    <property type="entry name" value="Cas10-Cmr2_palm2"/>
</dbReference>
<evidence type="ECO:0000259" key="3">
    <source>
        <dbReference type="Pfam" id="PF12469"/>
    </source>
</evidence>
<name>A0A1D9FUJ8_MOOP1</name>
<feature type="domain" description="Cas10/Cmr2 second palm" evidence="4">
    <location>
        <begin position="673"/>
        <end position="854"/>
    </location>
</feature>
<gene>
    <name evidence="5" type="primary">cas10</name>
    <name evidence="5" type="ORF">BJP36_02830</name>
</gene>
<keyword evidence="2" id="KW-0051">Antiviral defense</keyword>
<protein>
    <submittedName>
        <fullName evidence="5">Type III-B CRISPR-associated protein Cas10/Cmr2</fullName>
    </submittedName>
</protein>
<reference evidence="6" key="1">
    <citation type="submission" date="2016-10" db="EMBL/GenBank/DDBJ databases">
        <title>Comparative genomics uncovers the prolific and rare metabolic potential of the cyanobacterial genus Moorea.</title>
        <authorList>
            <person name="Leao T."/>
            <person name="Castelao G."/>
            <person name="Korobeynikov A."/>
            <person name="Monroe E.A."/>
            <person name="Podell S."/>
            <person name="Glukhov E."/>
            <person name="Allen E."/>
            <person name="Gerwick W.H."/>
            <person name="Gerwick L."/>
        </authorList>
    </citation>
    <scope>NUCLEOTIDE SEQUENCE [LARGE SCALE GENOMIC DNA]</scope>
    <source>
        <strain evidence="6">JHB</strain>
    </source>
</reference>
<dbReference type="Proteomes" id="UP000176944">
    <property type="component" value="Chromosome"/>
</dbReference>
<evidence type="ECO:0000259" key="4">
    <source>
        <dbReference type="Pfam" id="PF22335"/>
    </source>
</evidence>
<dbReference type="Pfam" id="PF22335">
    <property type="entry name" value="Cas10-Cmr2_palm2"/>
    <property type="match status" value="1"/>
</dbReference>
<dbReference type="InterPro" id="IPR043128">
    <property type="entry name" value="Rev_trsase/Diguanyl_cyclase"/>
</dbReference>
<keyword evidence="1" id="KW-0547">Nucleotide-binding</keyword>
<proteinExistence type="predicted"/>
<dbReference type="InterPro" id="IPR038242">
    <property type="entry name" value="Cmr2_N"/>
</dbReference>
<evidence type="ECO:0000256" key="2">
    <source>
        <dbReference type="ARBA" id="ARBA00023118"/>
    </source>
</evidence>
<feature type="domain" description="CRISPR-associated protein Cmr2 N-terminal" evidence="3">
    <location>
        <begin position="172"/>
        <end position="313"/>
    </location>
</feature>
<dbReference type="GO" id="GO:0051607">
    <property type="term" value="P:defense response to virus"/>
    <property type="evidence" value="ECO:0007669"/>
    <property type="project" value="UniProtKB-KW"/>
</dbReference>
<organism evidence="5 6">
    <name type="scientific">Moorena producens (strain JHB)</name>
    <dbReference type="NCBI Taxonomy" id="1454205"/>
    <lineage>
        <taxon>Bacteria</taxon>
        <taxon>Bacillati</taxon>
        <taxon>Cyanobacteriota</taxon>
        <taxon>Cyanophyceae</taxon>
        <taxon>Coleofasciculales</taxon>
        <taxon>Coleofasciculaceae</taxon>
        <taxon>Moorena</taxon>
    </lineage>
</organism>
<dbReference type="NCBIfam" id="TIGR02577">
    <property type="entry name" value="cas_TM1794_Cmr2"/>
    <property type="match status" value="1"/>
</dbReference>
<dbReference type="Pfam" id="PF12469">
    <property type="entry name" value="Cmr2_N"/>
    <property type="match status" value="1"/>
</dbReference>
<evidence type="ECO:0000313" key="6">
    <source>
        <dbReference type="Proteomes" id="UP000176944"/>
    </source>
</evidence>
<dbReference type="EMBL" id="CP017708">
    <property type="protein sequence ID" value="AOY78995.1"/>
    <property type="molecule type" value="Genomic_DNA"/>
</dbReference>